<organism evidence="2">
    <name type="scientific">Lepeophtheirus salmonis</name>
    <name type="common">Salmon louse</name>
    <name type="synonym">Caligus salmonis</name>
    <dbReference type="NCBI Taxonomy" id="72036"/>
    <lineage>
        <taxon>Eukaryota</taxon>
        <taxon>Metazoa</taxon>
        <taxon>Ecdysozoa</taxon>
        <taxon>Arthropoda</taxon>
        <taxon>Crustacea</taxon>
        <taxon>Multicrustacea</taxon>
        <taxon>Hexanauplia</taxon>
        <taxon>Copepoda</taxon>
        <taxon>Siphonostomatoida</taxon>
        <taxon>Caligidae</taxon>
        <taxon>Lepeophtheirus</taxon>
    </lineage>
</organism>
<accession>A0A0K2V9B7</accession>
<evidence type="ECO:0000313" key="2">
    <source>
        <dbReference type="EMBL" id="CDW46521.1"/>
    </source>
</evidence>
<feature type="compositionally biased region" description="Polar residues" evidence="1">
    <location>
        <begin position="1"/>
        <end position="13"/>
    </location>
</feature>
<dbReference type="AlphaFoldDB" id="A0A0K2V9B7"/>
<dbReference type="EMBL" id="HACA01029160">
    <property type="protein sequence ID" value="CDW46521.1"/>
    <property type="molecule type" value="Transcribed_RNA"/>
</dbReference>
<sequence>MKNRFCTNINNAKGTEHHQVS</sequence>
<evidence type="ECO:0000256" key="1">
    <source>
        <dbReference type="SAM" id="MobiDB-lite"/>
    </source>
</evidence>
<proteinExistence type="predicted"/>
<name>A0A0K2V9B7_LEPSM</name>
<reference evidence="2" key="1">
    <citation type="submission" date="2014-05" db="EMBL/GenBank/DDBJ databases">
        <authorList>
            <person name="Chronopoulou M."/>
        </authorList>
    </citation>
    <scope>NUCLEOTIDE SEQUENCE</scope>
    <source>
        <tissue evidence="2">Whole organism</tissue>
    </source>
</reference>
<protein>
    <submittedName>
        <fullName evidence="2">Uncharacterized protein</fullName>
    </submittedName>
</protein>
<feature type="region of interest" description="Disordered" evidence="1">
    <location>
        <begin position="1"/>
        <end position="21"/>
    </location>
</feature>